<gene>
    <name evidence="1" type="ORF">EZS27_014193</name>
</gene>
<sequence length="104" mass="11722">MGKFSIFAMFKIKNILHTIDKRNLFVASYKGIRPSKSPLPLILYKGVLDRIREADGLLILLTSIFINEMVKNNENASSVKHSSAQARPTYENGFCPLTFFSPLS</sequence>
<comment type="caution">
    <text evidence="1">The sequence shown here is derived from an EMBL/GenBank/DDBJ whole genome shotgun (WGS) entry which is preliminary data.</text>
</comment>
<organism evidence="1">
    <name type="scientific">termite gut metagenome</name>
    <dbReference type="NCBI Taxonomy" id="433724"/>
    <lineage>
        <taxon>unclassified sequences</taxon>
        <taxon>metagenomes</taxon>
        <taxon>organismal metagenomes</taxon>
    </lineage>
</organism>
<accession>A0A5J4RX68</accession>
<dbReference type="EMBL" id="SNRY01000674">
    <property type="protein sequence ID" value="KAA6337730.1"/>
    <property type="molecule type" value="Genomic_DNA"/>
</dbReference>
<protein>
    <submittedName>
        <fullName evidence="1">Uncharacterized protein</fullName>
    </submittedName>
</protein>
<proteinExistence type="predicted"/>
<evidence type="ECO:0000313" key="1">
    <source>
        <dbReference type="EMBL" id="KAA6337730.1"/>
    </source>
</evidence>
<dbReference type="AlphaFoldDB" id="A0A5J4RX68"/>
<name>A0A5J4RX68_9ZZZZ</name>
<reference evidence="1" key="1">
    <citation type="submission" date="2019-03" db="EMBL/GenBank/DDBJ databases">
        <title>Single cell metagenomics reveals metabolic interactions within the superorganism composed of flagellate Streblomastix strix and complex community of Bacteroidetes bacteria on its surface.</title>
        <authorList>
            <person name="Treitli S.C."/>
            <person name="Kolisko M."/>
            <person name="Husnik F."/>
            <person name="Keeling P."/>
            <person name="Hampl V."/>
        </authorList>
    </citation>
    <scope>NUCLEOTIDE SEQUENCE</scope>
    <source>
        <strain evidence="1">STM</strain>
    </source>
</reference>